<keyword evidence="8" id="KW-1185">Reference proteome</keyword>
<dbReference type="Proteomes" id="UP001177140">
    <property type="component" value="Unassembled WGS sequence"/>
</dbReference>
<dbReference type="InterPro" id="IPR027417">
    <property type="entry name" value="P-loop_NTPase"/>
</dbReference>
<organism evidence="7 8">
    <name type="scientific">Papaver nudicaule</name>
    <name type="common">Iceland poppy</name>
    <dbReference type="NCBI Taxonomy" id="74823"/>
    <lineage>
        <taxon>Eukaryota</taxon>
        <taxon>Viridiplantae</taxon>
        <taxon>Streptophyta</taxon>
        <taxon>Embryophyta</taxon>
        <taxon>Tracheophyta</taxon>
        <taxon>Spermatophyta</taxon>
        <taxon>Magnoliopsida</taxon>
        <taxon>Ranunculales</taxon>
        <taxon>Papaveraceae</taxon>
        <taxon>Papaveroideae</taxon>
        <taxon>Papaver</taxon>
    </lineage>
</organism>
<feature type="domain" description="Disease resistance N-terminal" evidence="6">
    <location>
        <begin position="5"/>
        <end position="86"/>
    </location>
</feature>
<sequence length="385" mass="43596">MVDVVVSFAVEKLGDALISETFFLLGVRTKVEGLRDELKRMKCFLKDADAKDRKGDERVRNWIKEIRNLAHDAEDVIDTYILKVDSIPKTEGIRNFLSRKLLMVRNMGRLHKVGNEILAIQARLKAISDSRVAYGIKDLGDNETNQSMIQHPQRNRHPHVEDDVVGFEKHTETLLTELMKDEKRRCVVSIVGVGGLGKTTLAKKIYNHDSVKSHFECCGWSSISQQLNVKDALGEIARKCMTLSDDEFGKINKMKEDHLIEKVYKYLQDKLYFIVLDDVWESAHWDSLSLALPTGKRGSKVLLTTRKEDVASRADPDPSLQFQPDLLNDEESWELFCRKAFHNAVKDGCSSDLEELGREMVRKCGGLPLGICVLGGLLAGRRSNI</sequence>
<dbReference type="PANTHER" id="PTHR36766:SF63">
    <property type="entry name" value="NB-ARC DOMAIN-CONTAINING PROTEIN"/>
    <property type="match status" value="1"/>
</dbReference>
<keyword evidence="4" id="KW-0067">ATP-binding</keyword>
<dbReference type="CDD" id="cd14798">
    <property type="entry name" value="RX-CC_like"/>
    <property type="match status" value="1"/>
</dbReference>
<dbReference type="PANTHER" id="PTHR36766">
    <property type="entry name" value="PLANT BROAD-SPECTRUM MILDEW RESISTANCE PROTEIN RPW8"/>
    <property type="match status" value="1"/>
</dbReference>
<dbReference type="InterPro" id="IPR042197">
    <property type="entry name" value="Apaf_helical"/>
</dbReference>
<dbReference type="PRINTS" id="PR00364">
    <property type="entry name" value="DISEASERSIST"/>
</dbReference>
<evidence type="ECO:0000256" key="4">
    <source>
        <dbReference type="ARBA" id="ARBA00022840"/>
    </source>
</evidence>
<evidence type="ECO:0000313" key="8">
    <source>
        <dbReference type="Proteomes" id="UP001177140"/>
    </source>
</evidence>
<keyword evidence="2" id="KW-0547">Nucleotide-binding</keyword>
<evidence type="ECO:0000256" key="2">
    <source>
        <dbReference type="ARBA" id="ARBA00022741"/>
    </source>
</evidence>
<dbReference type="InterPro" id="IPR038005">
    <property type="entry name" value="RX-like_CC"/>
</dbReference>
<evidence type="ECO:0000256" key="3">
    <source>
        <dbReference type="ARBA" id="ARBA00022821"/>
    </source>
</evidence>
<protein>
    <submittedName>
        <fullName evidence="7">Uncharacterized protein</fullName>
    </submittedName>
</protein>
<evidence type="ECO:0000259" key="5">
    <source>
        <dbReference type="Pfam" id="PF00931"/>
    </source>
</evidence>
<dbReference type="SUPFAM" id="SSF52540">
    <property type="entry name" value="P-loop containing nucleoside triphosphate hydrolases"/>
    <property type="match status" value="1"/>
</dbReference>
<reference evidence="7" key="1">
    <citation type="submission" date="2022-03" db="EMBL/GenBank/DDBJ databases">
        <title>A functionally conserved STORR gene fusion in Papaver species that diverged 16.8 million years ago.</title>
        <authorList>
            <person name="Catania T."/>
        </authorList>
    </citation>
    <scope>NUCLEOTIDE SEQUENCE</scope>
    <source>
        <strain evidence="7">S-191538</strain>
    </source>
</reference>
<dbReference type="GO" id="GO:0006952">
    <property type="term" value="P:defense response"/>
    <property type="evidence" value="ECO:0007669"/>
    <property type="project" value="UniProtKB-KW"/>
</dbReference>
<dbReference type="Pfam" id="PF18052">
    <property type="entry name" value="Rx_N"/>
    <property type="match status" value="1"/>
</dbReference>
<gene>
    <name evidence="7" type="ORF">MKW94_030761</name>
</gene>
<dbReference type="FunFam" id="3.40.50.300:FF:001091">
    <property type="entry name" value="Probable disease resistance protein At1g61300"/>
    <property type="match status" value="1"/>
</dbReference>
<feature type="non-terminal residue" evidence="7">
    <location>
        <position position="385"/>
    </location>
</feature>
<evidence type="ECO:0000313" key="7">
    <source>
        <dbReference type="EMBL" id="MCL7049971.1"/>
    </source>
</evidence>
<dbReference type="Gene3D" id="1.20.5.4130">
    <property type="match status" value="1"/>
</dbReference>
<dbReference type="Gene3D" id="1.10.8.430">
    <property type="entry name" value="Helical domain of apoptotic protease-activating factors"/>
    <property type="match status" value="1"/>
</dbReference>
<evidence type="ECO:0000259" key="6">
    <source>
        <dbReference type="Pfam" id="PF18052"/>
    </source>
</evidence>
<dbReference type="AlphaFoldDB" id="A0AA41VYP2"/>
<dbReference type="Pfam" id="PF00931">
    <property type="entry name" value="NB-ARC"/>
    <property type="match status" value="1"/>
</dbReference>
<name>A0AA41VYP2_PAPNU</name>
<keyword evidence="1" id="KW-0677">Repeat</keyword>
<evidence type="ECO:0000256" key="1">
    <source>
        <dbReference type="ARBA" id="ARBA00022737"/>
    </source>
</evidence>
<feature type="domain" description="NB-ARC" evidence="5">
    <location>
        <begin position="168"/>
        <end position="345"/>
    </location>
</feature>
<comment type="caution">
    <text evidence="7">The sequence shown here is derived from an EMBL/GenBank/DDBJ whole genome shotgun (WGS) entry which is preliminary data.</text>
</comment>
<dbReference type="Gene3D" id="3.40.50.300">
    <property type="entry name" value="P-loop containing nucleotide triphosphate hydrolases"/>
    <property type="match status" value="1"/>
</dbReference>
<proteinExistence type="predicted"/>
<dbReference type="InterPro" id="IPR002182">
    <property type="entry name" value="NB-ARC"/>
</dbReference>
<accession>A0AA41VYP2</accession>
<dbReference type="GO" id="GO:0043531">
    <property type="term" value="F:ADP binding"/>
    <property type="evidence" value="ECO:0007669"/>
    <property type="project" value="InterPro"/>
</dbReference>
<dbReference type="GO" id="GO:0005524">
    <property type="term" value="F:ATP binding"/>
    <property type="evidence" value="ECO:0007669"/>
    <property type="project" value="UniProtKB-KW"/>
</dbReference>
<dbReference type="InterPro" id="IPR041118">
    <property type="entry name" value="Rx_N"/>
</dbReference>
<keyword evidence="3" id="KW-0611">Plant defense</keyword>
<dbReference type="EMBL" id="JAJJMA010322160">
    <property type="protein sequence ID" value="MCL7049971.1"/>
    <property type="molecule type" value="Genomic_DNA"/>
</dbReference>